<evidence type="ECO:0000256" key="2">
    <source>
        <dbReference type="SAM" id="MobiDB-lite"/>
    </source>
</evidence>
<feature type="compositionally biased region" description="Polar residues" evidence="2">
    <location>
        <begin position="67"/>
        <end position="76"/>
    </location>
</feature>
<feature type="domain" description="TATA element modulatory factor 1 TATA binding" evidence="3">
    <location>
        <begin position="767"/>
        <end position="872"/>
    </location>
</feature>
<name>W4GWF7_APHAT</name>
<evidence type="ECO:0000259" key="3">
    <source>
        <dbReference type="Pfam" id="PF12325"/>
    </source>
</evidence>
<dbReference type="PANTHER" id="PTHR46515:SF1">
    <property type="entry name" value="TATA ELEMENT MODULATORY FACTOR"/>
    <property type="match status" value="1"/>
</dbReference>
<feature type="compositionally biased region" description="Polar residues" evidence="2">
    <location>
        <begin position="272"/>
        <end position="283"/>
    </location>
</feature>
<feature type="region of interest" description="Disordered" evidence="2">
    <location>
        <begin position="178"/>
        <end position="211"/>
    </location>
</feature>
<feature type="coiled-coil region" evidence="1">
    <location>
        <begin position="590"/>
        <end position="680"/>
    </location>
</feature>
<accession>W4GWF7</accession>
<evidence type="ECO:0000313" key="4">
    <source>
        <dbReference type="EMBL" id="ETV83243.1"/>
    </source>
</evidence>
<dbReference type="InterPro" id="IPR052602">
    <property type="entry name" value="Growth_transcription_reg"/>
</dbReference>
<dbReference type="STRING" id="112090.W4GWF7"/>
<evidence type="ECO:0000313" key="5">
    <source>
        <dbReference type="EMBL" id="RQM26773.1"/>
    </source>
</evidence>
<dbReference type="EMBL" id="MZMZ02002234">
    <property type="protein sequence ID" value="RQM26773.1"/>
    <property type="molecule type" value="Genomic_DNA"/>
</dbReference>
<dbReference type="GO" id="GO:0005794">
    <property type="term" value="C:Golgi apparatus"/>
    <property type="evidence" value="ECO:0007669"/>
    <property type="project" value="TreeGrafter"/>
</dbReference>
<feature type="region of interest" description="Disordered" evidence="2">
    <location>
        <begin position="235"/>
        <end position="283"/>
    </location>
</feature>
<dbReference type="Proteomes" id="UP000284702">
    <property type="component" value="Unassembled WGS sequence"/>
</dbReference>
<feature type="coiled-coil region" evidence="1">
    <location>
        <begin position="371"/>
        <end position="419"/>
    </location>
</feature>
<reference evidence="5 6" key="2">
    <citation type="submission" date="2018-07" db="EMBL/GenBank/DDBJ databases">
        <title>Annotation of Aphanomyces astaci genome assembly.</title>
        <authorList>
            <person name="Studholme D.J."/>
        </authorList>
    </citation>
    <scope>NUCLEOTIDE SEQUENCE [LARGE SCALE GENOMIC DNA]</scope>
    <source>
        <strain evidence="5">Pc</strain>
    </source>
</reference>
<feature type="region of interest" description="Disordered" evidence="2">
    <location>
        <begin position="40"/>
        <end position="151"/>
    </location>
</feature>
<feature type="region of interest" description="Disordered" evidence="2">
    <location>
        <begin position="738"/>
        <end position="757"/>
    </location>
</feature>
<keyword evidence="6" id="KW-1185">Reference proteome</keyword>
<dbReference type="EMBL" id="KI913120">
    <property type="protein sequence ID" value="ETV83243.1"/>
    <property type="molecule type" value="Genomic_DNA"/>
</dbReference>
<feature type="compositionally biased region" description="Polar residues" evidence="2">
    <location>
        <begin position="128"/>
        <end position="148"/>
    </location>
</feature>
<keyword evidence="1" id="KW-0175">Coiled coil</keyword>
<sequence length="875" mass="95249">MATSWFSTKVNLSTIVSQGLEHVTKLKDDVEKQFDEAVSGKGTTKLPLVPSTSSAAVEQQPLPPSLFQESVPSTATPLVDLAPSPAPSQSGESPPPPASEHINHEAEQTSEDEVLPGHNDAPVPHASGASNELQTTDSTRPSTSSEGADTSPILCILAPSTIDQSSEPASQLLLLESNSPQESSPLLAPSPSSLPSHTNDATASDASGWHTSLDEMQPDAAENAALLAIVQAIPPNPANTSEATSTTAEPPSHVGFDVPPSDSATTTATPSVESSSPCDNTIPPTLSSVAEKVALPLEASLFLQKELAHVQSELRKTQTVLSERENQLLSSSAAMSKLHEELESMRNHVSPTPAATTTNDAAVIYALQVALADKEMQLSNLLEEGEALSKKQAAFESRLRALRKEKTDVMDENKKLTAALETATAKWETARMHLVTAEEDAKLHAQLLKSLDATDAQLQASEATLAATKQRLATAECHVEELVAENDALKARTQLEAVQDREALEATIAELQASVTRVEAEASAREDQARLALHAMKQRWQEAVTRMDHLTHTTSDATQPLLRQLQLVQEEQRVQELRRISFETDMQERVDTAARDVAALQAQLADETSRARDATTQASALAEQVQALLANLDAEKRTVETLRQQLETDGHRRQQLEQQLEALSDENRQIATRLRLEQDQHELQVTQLHQQEAQRAQEVTTLRQKLCDVVSNSMVRRPSGGSSSILPTSPLLDVPSPAFQPDPQHTTTSSIGHLERKPSGDVIEDMSMIEWNQLLQKVRLRESETALLKHQLHTVEDARKSASDDVVRLSTRNAALEAAAADLAVTKAALAAMEVKQHVLLELLGEKDEQVEELESEFREFKQMYQNQIDTLTRR</sequence>
<protein>
    <recommendedName>
        <fullName evidence="3">TATA element modulatory factor 1 TATA binding domain-containing protein</fullName>
    </recommendedName>
</protein>
<reference evidence="4" key="1">
    <citation type="submission" date="2013-12" db="EMBL/GenBank/DDBJ databases">
        <title>The Genome Sequence of Aphanomyces astaci APO3.</title>
        <authorList>
            <consortium name="The Broad Institute Genomics Platform"/>
            <person name="Russ C."/>
            <person name="Tyler B."/>
            <person name="van West P."/>
            <person name="Dieguez-Uribeondo J."/>
            <person name="Young S.K."/>
            <person name="Zeng Q."/>
            <person name="Gargeya S."/>
            <person name="Fitzgerald M."/>
            <person name="Abouelleil A."/>
            <person name="Alvarado L."/>
            <person name="Chapman S.B."/>
            <person name="Gainer-Dewar J."/>
            <person name="Goldberg J."/>
            <person name="Griggs A."/>
            <person name="Gujja S."/>
            <person name="Hansen M."/>
            <person name="Howarth C."/>
            <person name="Imamovic A."/>
            <person name="Ireland A."/>
            <person name="Larimer J."/>
            <person name="McCowan C."/>
            <person name="Murphy C."/>
            <person name="Pearson M."/>
            <person name="Poon T.W."/>
            <person name="Priest M."/>
            <person name="Roberts A."/>
            <person name="Saif S."/>
            <person name="Shea T."/>
            <person name="Sykes S."/>
            <person name="Wortman J."/>
            <person name="Nusbaum C."/>
            <person name="Birren B."/>
        </authorList>
    </citation>
    <scope>NUCLEOTIDE SEQUENCE [LARGE SCALE GENOMIC DNA]</scope>
    <source>
        <strain evidence="4">APO3</strain>
    </source>
</reference>
<dbReference type="PANTHER" id="PTHR46515">
    <property type="entry name" value="TATA ELEMENT MODULATORY FACTOR TMF1"/>
    <property type="match status" value="1"/>
</dbReference>
<dbReference type="VEuPathDB" id="FungiDB:H257_04017"/>
<feature type="compositionally biased region" description="Low complexity" evidence="2">
    <location>
        <begin position="238"/>
        <end position="252"/>
    </location>
</feature>
<dbReference type="Pfam" id="PF12325">
    <property type="entry name" value="TMF_TATA_bd"/>
    <property type="match status" value="1"/>
</dbReference>
<feature type="coiled-coil region" evidence="1">
    <location>
        <begin position="844"/>
        <end position="871"/>
    </location>
</feature>
<evidence type="ECO:0000313" key="6">
    <source>
        <dbReference type="Proteomes" id="UP000284702"/>
    </source>
</evidence>
<dbReference type="AlphaFoldDB" id="W4GWF7"/>
<gene>
    <name evidence="5" type="ORF">B5M09_009101</name>
    <name evidence="4" type="ORF">H257_04017</name>
</gene>
<feature type="compositionally biased region" description="Low complexity" evidence="2">
    <location>
        <begin position="179"/>
        <end position="196"/>
    </location>
</feature>
<dbReference type="InterPro" id="IPR022091">
    <property type="entry name" value="TMF_TATA-bd"/>
</dbReference>
<dbReference type="GeneID" id="20806013"/>
<dbReference type="GO" id="GO:0005783">
    <property type="term" value="C:endoplasmic reticulum"/>
    <property type="evidence" value="ECO:0007669"/>
    <property type="project" value="TreeGrafter"/>
</dbReference>
<dbReference type="OrthoDB" id="74178at2759"/>
<feature type="coiled-coil region" evidence="1">
    <location>
        <begin position="451"/>
        <end position="528"/>
    </location>
</feature>
<organism evidence="4">
    <name type="scientific">Aphanomyces astaci</name>
    <name type="common">Crayfish plague agent</name>
    <dbReference type="NCBI Taxonomy" id="112090"/>
    <lineage>
        <taxon>Eukaryota</taxon>
        <taxon>Sar</taxon>
        <taxon>Stramenopiles</taxon>
        <taxon>Oomycota</taxon>
        <taxon>Saprolegniomycetes</taxon>
        <taxon>Saprolegniales</taxon>
        <taxon>Verrucalvaceae</taxon>
        <taxon>Aphanomyces</taxon>
    </lineage>
</organism>
<evidence type="ECO:0000256" key="1">
    <source>
        <dbReference type="SAM" id="Coils"/>
    </source>
</evidence>
<dbReference type="RefSeq" id="XP_009826673.1">
    <property type="nucleotide sequence ID" value="XM_009828371.1"/>
</dbReference>
<proteinExistence type="predicted"/>
<feature type="compositionally biased region" description="Low complexity" evidence="2">
    <location>
        <begin position="259"/>
        <end position="271"/>
    </location>
</feature>